<sequence>MPPRAWGSRWARRGEGDLPAGSGAEEVSGSHRRAVVIGGAGRERGCAAGSPRAAGRVPRGGRHGRAPARSTYEWRPCTPPSTWADVVLFSNFSSPEYIMALRGKHTCHKHGEALTGLGSGSWHRYPGRNAGSHSCPWHLGSPCRGISSPGESPSSLAQDITRNSTSAAVAAKPLRVPGHSTGCSPMPPTTCR</sequence>
<evidence type="ECO:0000256" key="1">
    <source>
        <dbReference type="SAM" id="MobiDB-lite"/>
    </source>
</evidence>
<dbReference type="Ensembl" id="ENSJHYT00000012263.1">
    <property type="protein sequence ID" value="ENSJHYP00000010132.1"/>
    <property type="gene ID" value="ENSJHYG00000007958.1"/>
</dbReference>
<feature type="region of interest" description="Disordered" evidence="1">
    <location>
        <begin position="173"/>
        <end position="192"/>
    </location>
</feature>
<organism evidence="2 3">
    <name type="scientific">Junco hyemalis</name>
    <name type="common">Dark-eyed junco</name>
    <dbReference type="NCBI Taxonomy" id="40217"/>
    <lineage>
        <taxon>Eukaryota</taxon>
        <taxon>Metazoa</taxon>
        <taxon>Chordata</taxon>
        <taxon>Craniata</taxon>
        <taxon>Vertebrata</taxon>
        <taxon>Euteleostomi</taxon>
        <taxon>Archelosauria</taxon>
        <taxon>Archosauria</taxon>
        <taxon>Dinosauria</taxon>
        <taxon>Saurischia</taxon>
        <taxon>Theropoda</taxon>
        <taxon>Coelurosauria</taxon>
        <taxon>Aves</taxon>
        <taxon>Neognathae</taxon>
        <taxon>Neoaves</taxon>
        <taxon>Telluraves</taxon>
        <taxon>Australaves</taxon>
        <taxon>Passeriformes</taxon>
        <taxon>Passerellidae</taxon>
        <taxon>Junco</taxon>
    </lineage>
</organism>
<dbReference type="Proteomes" id="UP000694408">
    <property type="component" value="Unplaced"/>
</dbReference>
<feature type="region of interest" description="Disordered" evidence="1">
    <location>
        <begin position="43"/>
        <end position="71"/>
    </location>
</feature>
<keyword evidence="3" id="KW-1185">Reference proteome</keyword>
<feature type="region of interest" description="Disordered" evidence="1">
    <location>
        <begin position="1"/>
        <end position="31"/>
    </location>
</feature>
<evidence type="ECO:0000313" key="3">
    <source>
        <dbReference type="Proteomes" id="UP000694408"/>
    </source>
</evidence>
<dbReference type="AlphaFoldDB" id="A0A8C5IW36"/>
<name>A0A8C5IW36_JUNHY</name>
<accession>A0A8C5IW36</accession>
<evidence type="ECO:0000313" key="2">
    <source>
        <dbReference type="Ensembl" id="ENSJHYP00000010132.1"/>
    </source>
</evidence>
<reference evidence="2" key="2">
    <citation type="submission" date="2025-09" db="UniProtKB">
        <authorList>
            <consortium name="Ensembl"/>
        </authorList>
    </citation>
    <scope>IDENTIFICATION</scope>
</reference>
<proteinExistence type="predicted"/>
<protein>
    <submittedName>
        <fullName evidence="2">Uncharacterized protein</fullName>
    </submittedName>
</protein>
<feature type="compositionally biased region" description="Low complexity" evidence="1">
    <location>
        <begin position="46"/>
        <end position="57"/>
    </location>
</feature>
<reference evidence="2" key="1">
    <citation type="submission" date="2025-08" db="UniProtKB">
        <authorList>
            <consortium name="Ensembl"/>
        </authorList>
    </citation>
    <scope>IDENTIFICATION</scope>
</reference>